<dbReference type="PANTHER" id="PTHR11078:SF3">
    <property type="entry name" value="ANTITERMINATION NUSB DOMAIN-CONTAINING PROTEIN"/>
    <property type="match status" value="1"/>
</dbReference>
<feature type="domain" description="NusB/RsmB/TIM44" evidence="7">
    <location>
        <begin position="6"/>
        <end position="128"/>
    </location>
</feature>
<evidence type="ECO:0000256" key="3">
    <source>
        <dbReference type="ARBA" id="ARBA00022884"/>
    </source>
</evidence>
<dbReference type="InterPro" id="IPR006027">
    <property type="entry name" value="NusB_RsmB_TIM44"/>
</dbReference>
<proteinExistence type="inferred from homology"/>
<dbReference type="RefSeq" id="WP_019876961.1">
    <property type="nucleotide sequence ID" value="NZ_BAAAHE010000026.1"/>
</dbReference>
<accession>A0ABN1H102</accession>
<evidence type="ECO:0000259" key="7">
    <source>
        <dbReference type="Pfam" id="PF01029"/>
    </source>
</evidence>
<dbReference type="InterPro" id="IPR035926">
    <property type="entry name" value="NusB-like_sf"/>
</dbReference>
<comment type="function">
    <text evidence="6">Involved in transcription antitermination. Required for transcription of ribosomal RNA (rRNA) genes. Binds specifically to the boxA antiterminator sequence of the ribosomal RNA (rrn) operons.</text>
</comment>
<evidence type="ECO:0000313" key="8">
    <source>
        <dbReference type="EMBL" id="GAA0625934.1"/>
    </source>
</evidence>
<evidence type="ECO:0000256" key="5">
    <source>
        <dbReference type="ARBA" id="ARBA00023163"/>
    </source>
</evidence>
<dbReference type="EMBL" id="BAAAHE010000026">
    <property type="protein sequence ID" value="GAA0625934.1"/>
    <property type="molecule type" value="Genomic_DNA"/>
</dbReference>
<dbReference type="Proteomes" id="UP001500957">
    <property type="component" value="Unassembled WGS sequence"/>
</dbReference>
<protein>
    <recommendedName>
        <fullName evidence="6">Transcription antitermination protein NusB</fullName>
    </recommendedName>
    <alternativeName>
        <fullName evidence="6">Antitermination factor NusB</fullName>
    </alternativeName>
</protein>
<comment type="similarity">
    <text evidence="1 6">Belongs to the NusB family.</text>
</comment>
<dbReference type="InterPro" id="IPR011605">
    <property type="entry name" value="NusB_fam"/>
</dbReference>
<keyword evidence="2 6" id="KW-0889">Transcription antitermination</keyword>
<evidence type="ECO:0000256" key="6">
    <source>
        <dbReference type="HAMAP-Rule" id="MF_00073"/>
    </source>
</evidence>
<keyword evidence="3 6" id="KW-0694">RNA-binding</keyword>
<comment type="caution">
    <text evidence="8">The sequence shown here is derived from an EMBL/GenBank/DDBJ whole genome shotgun (WGS) entry which is preliminary data.</text>
</comment>
<name>A0ABN1H102_9ACTN</name>
<dbReference type="SUPFAM" id="SSF48013">
    <property type="entry name" value="NusB-like"/>
    <property type="match status" value="1"/>
</dbReference>
<keyword evidence="9" id="KW-1185">Reference proteome</keyword>
<keyword evidence="5 6" id="KW-0804">Transcription</keyword>
<gene>
    <name evidence="6 8" type="primary">nusB</name>
    <name evidence="8" type="ORF">GCM10009547_31600</name>
</gene>
<evidence type="ECO:0000256" key="1">
    <source>
        <dbReference type="ARBA" id="ARBA00005952"/>
    </source>
</evidence>
<dbReference type="NCBIfam" id="TIGR01951">
    <property type="entry name" value="nusB"/>
    <property type="match status" value="1"/>
</dbReference>
<keyword evidence="4 6" id="KW-0805">Transcription regulation</keyword>
<evidence type="ECO:0000256" key="2">
    <source>
        <dbReference type="ARBA" id="ARBA00022814"/>
    </source>
</evidence>
<dbReference type="HAMAP" id="MF_00073">
    <property type="entry name" value="NusB"/>
    <property type="match status" value="1"/>
</dbReference>
<evidence type="ECO:0000313" key="9">
    <source>
        <dbReference type="Proteomes" id="UP001500957"/>
    </source>
</evidence>
<dbReference type="Pfam" id="PF01029">
    <property type="entry name" value="NusB"/>
    <property type="match status" value="1"/>
</dbReference>
<sequence>MSARSKARKRAVDILFEAELRGRGVLETLTERVTVGDPPVAEYTRTLVEGVTEHRARIDELLATYSVGWPLERMPAVDRNVLRVGVYELLFAPDVPDAVAVSEAVELARDLSTDESPGFVNGLLGRILDLKPTLAL</sequence>
<dbReference type="Gene3D" id="1.10.940.10">
    <property type="entry name" value="NusB-like"/>
    <property type="match status" value="1"/>
</dbReference>
<dbReference type="PANTHER" id="PTHR11078">
    <property type="entry name" value="N UTILIZATION SUBSTANCE PROTEIN B-RELATED"/>
    <property type="match status" value="1"/>
</dbReference>
<organism evidence="8 9">
    <name type="scientific">Sporichthya brevicatena</name>
    <dbReference type="NCBI Taxonomy" id="171442"/>
    <lineage>
        <taxon>Bacteria</taxon>
        <taxon>Bacillati</taxon>
        <taxon>Actinomycetota</taxon>
        <taxon>Actinomycetes</taxon>
        <taxon>Sporichthyales</taxon>
        <taxon>Sporichthyaceae</taxon>
        <taxon>Sporichthya</taxon>
    </lineage>
</organism>
<evidence type="ECO:0000256" key="4">
    <source>
        <dbReference type="ARBA" id="ARBA00023015"/>
    </source>
</evidence>
<reference evidence="8 9" key="1">
    <citation type="journal article" date="2019" name="Int. J. Syst. Evol. Microbiol.">
        <title>The Global Catalogue of Microorganisms (GCM) 10K type strain sequencing project: providing services to taxonomists for standard genome sequencing and annotation.</title>
        <authorList>
            <consortium name="The Broad Institute Genomics Platform"/>
            <consortium name="The Broad Institute Genome Sequencing Center for Infectious Disease"/>
            <person name="Wu L."/>
            <person name="Ma J."/>
        </authorList>
    </citation>
    <scope>NUCLEOTIDE SEQUENCE [LARGE SCALE GENOMIC DNA]</scope>
    <source>
        <strain evidence="8 9">JCM 10671</strain>
    </source>
</reference>